<feature type="domain" description="HpcH/HpaI aldolase/citrate lyase" evidence="6">
    <location>
        <begin position="11"/>
        <end position="213"/>
    </location>
</feature>
<dbReference type="GO" id="GO:0008816">
    <property type="term" value="F:citryl-CoA lyase activity"/>
    <property type="evidence" value="ECO:0007669"/>
    <property type="project" value="UniProtKB-EC"/>
</dbReference>
<reference evidence="7 8" key="1">
    <citation type="submission" date="2020-07" db="EMBL/GenBank/DDBJ databases">
        <title>Sequencing the genomes of 1000 actinobacteria strains.</title>
        <authorList>
            <person name="Klenk H.-P."/>
        </authorList>
    </citation>
    <scope>NUCLEOTIDE SEQUENCE [LARGE SCALE GENOMIC DNA]</scope>
    <source>
        <strain evidence="7 8">DSM 45975</strain>
    </source>
</reference>
<dbReference type="InterPro" id="IPR015813">
    <property type="entry name" value="Pyrv/PenolPyrv_kinase-like_dom"/>
</dbReference>
<proteinExistence type="predicted"/>
<feature type="binding site" evidence="5">
    <location>
        <position position="145"/>
    </location>
    <ligand>
        <name>Mg(2+)</name>
        <dbReference type="ChEBI" id="CHEBI:18420"/>
    </ligand>
</feature>
<evidence type="ECO:0000256" key="3">
    <source>
        <dbReference type="ARBA" id="ARBA00022842"/>
    </source>
</evidence>
<sequence>MIRQETLAHARSMLFVPGNRPDRFAKAAVAGADAVILDLEDAVGVEDKDTARQHVAEYLRDGHPAVVRINAAGTPWYDDDVAMVARHPCAVMLPKSEHADALVEFTRLLPDTPVIPLLETATGLMSAHALCHAEGVVRAAFGNVDLAAQLGIDPGDHQALVTARSTLVLAAASAGIAPPIDGVTTSVHDDEVLVADTDHVVGLGFTGKLCIHPSQVSAIRSAFTPLPESVRWAHDVIAASDEGSVTVLDGQMIDKPVVDRARSILLRTDLS</sequence>
<dbReference type="Pfam" id="PF03328">
    <property type="entry name" value="HpcH_HpaI"/>
    <property type="match status" value="1"/>
</dbReference>
<dbReference type="SUPFAM" id="SSF51621">
    <property type="entry name" value="Phosphoenolpyruvate/pyruvate domain"/>
    <property type="match status" value="1"/>
</dbReference>
<protein>
    <submittedName>
        <fullName evidence="7">Citrate lyase subunit beta/citryl-CoA lyase</fullName>
        <ecNumber evidence="7">4.1.3.34</ecNumber>
    </submittedName>
</protein>
<gene>
    <name evidence="7" type="ORF">FHX42_001289</name>
</gene>
<evidence type="ECO:0000313" key="8">
    <source>
        <dbReference type="Proteomes" id="UP000569329"/>
    </source>
</evidence>
<dbReference type="GO" id="GO:0006107">
    <property type="term" value="P:oxaloacetate metabolic process"/>
    <property type="evidence" value="ECO:0007669"/>
    <property type="project" value="TreeGrafter"/>
</dbReference>
<evidence type="ECO:0000259" key="6">
    <source>
        <dbReference type="Pfam" id="PF03328"/>
    </source>
</evidence>
<dbReference type="Gene3D" id="3.20.20.60">
    <property type="entry name" value="Phosphoenolpyruvate-binding domains"/>
    <property type="match status" value="1"/>
</dbReference>
<dbReference type="InterPro" id="IPR011206">
    <property type="entry name" value="Citrate_lyase_beta/mcl1/mcl2"/>
</dbReference>
<comment type="cofactor">
    <cofactor evidence="1">
        <name>Mg(2+)</name>
        <dbReference type="ChEBI" id="CHEBI:18420"/>
    </cofactor>
</comment>
<dbReference type="InterPro" id="IPR005000">
    <property type="entry name" value="Aldolase/citrate-lyase_domain"/>
</dbReference>
<evidence type="ECO:0000313" key="7">
    <source>
        <dbReference type="EMBL" id="MBA8823960.1"/>
    </source>
</evidence>
<evidence type="ECO:0000256" key="1">
    <source>
        <dbReference type="ARBA" id="ARBA00001946"/>
    </source>
</evidence>
<accession>A0A839DSM5</accession>
<dbReference type="InterPro" id="IPR040442">
    <property type="entry name" value="Pyrv_kinase-like_dom_sf"/>
</dbReference>
<evidence type="ECO:0000256" key="4">
    <source>
        <dbReference type="PIRSR" id="PIRSR015582-1"/>
    </source>
</evidence>
<dbReference type="PANTHER" id="PTHR32308">
    <property type="entry name" value="LYASE BETA SUBUNIT, PUTATIVE (AFU_ORTHOLOGUE AFUA_4G13030)-RELATED"/>
    <property type="match status" value="1"/>
</dbReference>
<dbReference type="PIRSF" id="PIRSF015582">
    <property type="entry name" value="Cit_lyase_B"/>
    <property type="match status" value="1"/>
</dbReference>
<feature type="binding site" evidence="5">
    <location>
        <position position="119"/>
    </location>
    <ligand>
        <name>Mg(2+)</name>
        <dbReference type="ChEBI" id="CHEBI:18420"/>
    </ligand>
</feature>
<dbReference type="GO" id="GO:0000287">
    <property type="term" value="F:magnesium ion binding"/>
    <property type="evidence" value="ECO:0007669"/>
    <property type="project" value="TreeGrafter"/>
</dbReference>
<dbReference type="EMBL" id="JACGWZ010000001">
    <property type="protein sequence ID" value="MBA8823960.1"/>
    <property type="molecule type" value="Genomic_DNA"/>
</dbReference>
<feature type="binding site" evidence="4">
    <location>
        <position position="68"/>
    </location>
    <ligand>
        <name>substrate</name>
    </ligand>
</feature>
<keyword evidence="2 5" id="KW-0479">Metal-binding</keyword>
<evidence type="ECO:0000256" key="5">
    <source>
        <dbReference type="PIRSR" id="PIRSR015582-2"/>
    </source>
</evidence>
<name>A0A839DSM5_9PSEU</name>
<organism evidence="7 8">
    <name type="scientific">Halosaccharopolyspora lacisalsi</name>
    <dbReference type="NCBI Taxonomy" id="1000566"/>
    <lineage>
        <taxon>Bacteria</taxon>
        <taxon>Bacillati</taxon>
        <taxon>Actinomycetota</taxon>
        <taxon>Actinomycetes</taxon>
        <taxon>Pseudonocardiales</taxon>
        <taxon>Pseudonocardiaceae</taxon>
        <taxon>Halosaccharopolyspora</taxon>
    </lineage>
</organism>
<dbReference type="EC" id="4.1.3.34" evidence="7"/>
<evidence type="ECO:0000256" key="2">
    <source>
        <dbReference type="ARBA" id="ARBA00022723"/>
    </source>
</evidence>
<dbReference type="Proteomes" id="UP000569329">
    <property type="component" value="Unassembled WGS sequence"/>
</dbReference>
<dbReference type="RefSeq" id="WP_328795928.1">
    <property type="nucleotide sequence ID" value="NZ_JACGWZ010000001.1"/>
</dbReference>
<keyword evidence="8" id="KW-1185">Reference proteome</keyword>
<feature type="binding site" evidence="4">
    <location>
        <position position="119"/>
    </location>
    <ligand>
        <name>substrate</name>
    </ligand>
</feature>
<keyword evidence="3 5" id="KW-0460">Magnesium</keyword>
<keyword evidence="7" id="KW-0456">Lyase</keyword>
<dbReference type="PANTHER" id="PTHR32308:SF10">
    <property type="entry name" value="CITRATE LYASE SUBUNIT BETA"/>
    <property type="match status" value="1"/>
</dbReference>
<dbReference type="AlphaFoldDB" id="A0A839DSM5"/>
<comment type="caution">
    <text evidence="7">The sequence shown here is derived from an EMBL/GenBank/DDBJ whole genome shotgun (WGS) entry which is preliminary data.</text>
</comment>